<proteinExistence type="inferred from homology"/>
<evidence type="ECO:0000256" key="3">
    <source>
        <dbReference type="ARBA" id="ARBA00005046"/>
    </source>
</evidence>
<evidence type="ECO:0000256" key="9">
    <source>
        <dbReference type="ARBA" id="ARBA00023150"/>
    </source>
</evidence>
<dbReference type="NCBIfam" id="TIGR00177">
    <property type="entry name" value="molyb_syn"/>
    <property type="match status" value="1"/>
</dbReference>
<dbReference type="SUPFAM" id="SSF53218">
    <property type="entry name" value="Molybdenum cofactor biosynthesis proteins"/>
    <property type="match status" value="1"/>
</dbReference>
<keyword evidence="7 11" id="KW-0479">Metal-binding</keyword>
<dbReference type="EC" id="2.10.1.1" evidence="11"/>
<dbReference type="Proteomes" id="UP001172756">
    <property type="component" value="Unassembled WGS sequence"/>
</dbReference>
<dbReference type="InterPro" id="IPR036135">
    <property type="entry name" value="MoeA_linker/N_sf"/>
</dbReference>
<dbReference type="SUPFAM" id="SSF63867">
    <property type="entry name" value="MoeA C-terminal domain-like"/>
    <property type="match status" value="1"/>
</dbReference>
<keyword evidence="8 11" id="KW-0460">Magnesium</keyword>
<reference evidence="13 14" key="1">
    <citation type="submission" date="2023-06" db="EMBL/GenBank/DDBJ databases">
        <title>SYSU T0a273.</title>
        <authorList>
            <person name="Gao L."/>
            <person name="Fang B.-Z."/>
            <person name="Li W.-J."/>
        </authorList>
    </citation>
    <scope>NUCLEOTIDE SEQUENCE [LARGE SCALE GENOMIC DNA]</scope>
    <source>
        <strain evidence="13 14">SYSU T0a273</strain>
    </source>
</reference>
<dbReference type="Pfam" id="PF03453">
    <property type="entry name" value="MoeA_N"/>
    <property type="match status" value="1"/>
</dbReference>
<name>A0AB35MF66_9MICO</name>
<dbReference type="Pfam" id="PF00994">
    <property type="entry name" value="MoCF_biosynth"/>
    <property type="match status" value="1"/>
</dbReference>
<accession>A0AB35MF66</accession>
<gene>
    <name evidence="13" type="ORF">QQ002_02525</name>
</gene>
<dbReference type="InterPro" id="IPR036688">
    <property type="entry name" value="MoeA_C_domain_IV_sf"/>
</dbReference>
<dbReference type="Gene3D" id="3.90.105.10">
    <property type="entry name" value="Molybdopterin biosynthesis moea protein, domain 2"/>
    <property type="match status" value="1"/>
</dbReference>
<evidence type="ECO:0000256" key="2">
    <source>
        <dbReference type="ARBA" id="ARBA00002901"/>
    </source>
</evidence>
<evidence type="ECO:0000256" key="7">
    <source>
        <dbReference type="ARBA" id="ARBA00022723"/>
    </source>
</evidence>
<dbReference type="InterPro" id="IPR005110">
    <property type="entry name" value="MoeA_linker/N"/>
</dbReference>
<comment type="caution">
    <text evidence="13">The sequence shown here is derived from an EMBL/GenBank/DDBJ whole genome shotgun (WGS) entry which is preliminary data.</text>
</comment>
<dbReference type="GO" id="GO:0061599">
    <property type="term" value="F:molybdopterin molybdotransferase activity"/>
    <property type="evidence" value="ECO:0007669"/>
    <property type="project" value="UniProtKB-UniRule"/>
</dbReference>
<dbReference type="RefSeq" id="WP_301159542.1">
    <property type="nucleotide sequence ID" value="NZ_JAUHQB010000001.1"/>
</dbReference>
<dbReference type="GO" id="GO:0005829">
    <property type="term" value="C:cytosol"/>
    <property type="evidence" value="ECO:0007669"/>
    <property type="project" value="TreeGrafter"/>
</dbReference>
<evidence type="ECO:0000256" key="10">
    <source>
        <dbReference type="ARBA" id="ARBA00047317"/>
    </source>
</evidence>
<dbReference type="GO" id="GO:0046872">
    <property type="term" value="F:metal ion binding"/>
    <property type="evidence" value="ECO:0007669"/>
    <property type="project" value="UniProtKB-UniRule"/>
</dbReference>
<dbReference type="GO" id="GO:0006777">
    <property type="term" value="P:Mo-molybdopterin cofactor biosynthetic process"/>
    <property type="evidence" value="ECO:0007669"/>
    <property type="project" value="UniProtKB-UniRule"/>
</dbReference>
<dbReference type="InterPro" id="IPR036425">
    <property type="entry name" value="MoaB/Mog-like_dom_sf"/>
</dbReference>
<comment type="catalytic activity">
    <reaction evidence="10">
        <text>adenylyl-molybdopterin + molybdate = Mo-molybdopterin + AMP + H(+)</text>
        <dbReference type="Rhea" id="RHEA:35047"/>
        <dbReference type="ChEBI" id="CHEBI:15378"/>
        <dbReference type="ChEBI" id="CHEBI:36264"/>
        <dbReference type="ChEBI" id="CHEBI:62727"/>
        <dbReference type="ChEBI" id="CHEBI:71302"/>
        <dbReference type="ChEBI" id="CHEBI:456215"/>
        <dbReference type="EC" id="2.10.1.1"/>
    </reaction>
</comment>
<dbReference type="InterPro" id="IPR038987">
    <property type="entry name" value="MoeA-like"/>
</dbReference>
<dbReference type="AlphaFoldDB" id="A0AB35MF66"/>
<evidence type="ECO:0000256" key="5">
    <source>
        <dbReference type="ARBA" id="ARBA00022505"/>
    </source>
</evidence>
<comment type="similarity">
    <text evidence="4 11">Belongs to the MoeA family.</text>
</comment>
<dbReference type="NCBIfam" id="NF045515">
    <property type="entry name" value="Glp_gephyrin"/>
    <property type="match status" value="1"/>
</dbReference>
<evidence type="ECO:0000313" key="14">
    <source>
        <dbReference type="Proteomes" id="UP001172756"/>
    </source>
</evidence>
<evidence type="ECO:0000256" key="6">
    <source>
        <dbReference type="ARBA" id="ARBA00022679"/>
    </source>
</evidence>
<sequence>MRSVAEHRAAALALAGAPRRERIPVAAALGRVLAQDVRTRVDVPSFTNSAMDGYAVRVAEAAAGAILPVSADIPAGVFPAPLAPGTAARIMTGAPVPQGADAVVPREVTDDGLERVRITVAPAPGAHIRLAGEDARAGDLVLGAGAVLTPPGLAAIAGAGHAEVSVRARPRVLVVSTGDELRTPGEELAPGQIFDSNSTLMGALVAQAGGEAVAILRLGDDPEAFLAAVETASAGCDLILTAGGVSVGAYDVVKAALADAGVEFVPVAMQPGKPQGLGRVGRVPIACLPGNPVSVAASFTAFVEPMLRTMLGLPVREPEAAVAGEGWVSPPGREQRIPVVIEPPVPGGAGAPVVRPATAGGSRSHLGLRLAVAEGWAIVPPDVQRVEAGDSVGLMRFLP</sequence>
<protein>
    <recommendedName>
        <fullName evidence="11">Molybdopterin molybdenumtransferase</fullName>
        <ecNumber evidence="11">2.10.1.1</ecNumber>
    </recommendedName>
</protein>
<dbReference type="PANTHER" id="PTHR10192:SF5">
    <property type="entry name" value="GEPHYRIN"/>
    <property type="match status" value="1"/>
</dbReference>
<evidence type="ECO:0000256" key="8">
    <source>
        <dbReference type="ARBA" id="ARBA00022842"/>
    </source>
</evidence>
<organism evidence="13 14">
    <name type="scientific">Demequina lignilytica</name>
    <dbReference type="NCBI Taxonomy" id="3051663"/>
    <lineage>
        <taxon>Bacteria</taxon>
        <taxon>Bacillati</taxon>
        <taxon>Actinomycetota</taxon>
        <taxon>Actinomycetes</taxon>
        <taxon>Micrococcales</taxon>
        <taxon>Demequinaceae</taxon>
        <taxon>Demequina</taxon>
    </lineage>
</organism>
<keyword evidence="5 11" id="KW-0500">Molybdenum</keyword>
<comment type="pathway">
    <text evidence="3 11">Cofactor biosynthesis; molybdopterin biosynthesis.</text>
</comment>
<dbReference type="FunFam" id="3.40.980.10:FF:000004">
    <property type="entry name" value="Molybdopterin molybdenumtransferase"/>
    <property type="match status" value="1"/>
</dbReference>
<dbReference type="EMBL" id="JAUHQB010000001">
    <property type="protein sequence ID" value="MDN4482412.1"/>
    <property type="molecule type" value="Genomic_DNA"/>
</dbReference>
<dbReference type="PANTHER" id="PTHR10192">
    <property type="entry name" value="MOLYBDOPTERIN BIOSYNTHESIS PROTEIN"/>
    <property type="match status" value="1"/>
</dbReference>
<evidence type="ECO:0000259" key="12">
    <source>
        <dbReference type="SMART" id="SM00852"/>
    </source>
</evidence>
<dbReference type="CDD" id="cd00887">
    <property type="entry name" value="MoeA"/>
    <property type="match status" value="1"/>
</dbReference>
<feature type="domain" description="MoaB/Mog" evidence="12">
    <location>
        <begin position="173"/>
        <end position="309"/>
    </location>
</feature>
<comment type="cofactor">
    <cofactor evidence="1 11">
        <name>Mg(2+)</name>
        <dbReference type="ChEBI" id="CHEBI:18420"/>
    </cofactor>
</comment>
<dbReference type="Gene3D" id="2.170.190.11">
    <property type="entry name" value="Molybdopterin biosynthesis moea protein, domain 3"/>
    <property type="match status" value="1"/>
</dbReference>
<keyword evidence="6 11" id="KW-0808">Transferase</keyword>
<comment type="function">
    <text evidence="2 11">Catalyzes the insertion of molybdate into adenylated molybdopterin with the concomitant release of AMP.</text>
</comment>
<evidence type="ECO:0000256" key="4">
    <source>
        <dbReference type="ARBA" id="ARBA00010763"/>
    </source>
</evidence>
<evidence type="ECO:0000256" key="11">
    <source>
        <dbReference type="RuleBase" id="RU365090"/>
    </source>
</evidence>
<dbReference type="Pfam" id="PF03454">
    <property type="entry name" value="MoeA_C"/>
    <property type="match status" value="1"/>
</dbReference>
<evidence type="ECO:0000256" key="1">
    <source>
        <dbReference type="ARBA" id="ARBA00001946"/>
    </source>
</evidence>
<dbReference type="InterPro" id="IPR001453">
    <property type="entry name" value="MoaB/Mog_dom"/>
</dbReference>
<dbReference type="SUPFAM" id="SSF63882">
    <property type="entry name" value="MoeA N-terminal region -like"/>
    <property type="match status" value="1"/>
</dbReference>
<evidence type="ECO:0000313" key="13">
    <source>
        <dbReference type="EMBL" id="MDN4482412.1"/>
    </source>
</evidence>
<dbReference type="InterPro" id="IPR005111">
    <property type="entry name" value="MoeA_C_domain_IV"/>
</dbReference>
<dbReference type="Gene3D" id="3.40.980.10">
    <property type="entry name" value="MoaB/Mog-like domain"/>
    <property type="match status" value="1"/>
</dbReference>
<dbReference type="SMART" id="SM00852">
    <property type="entry name" value="MoCF_biosynth"/>
    <property type="match status" value="1"/>
</dbReference>
<dbReference type="Gene3D" id="2.40.340.10">
    <property type="entry name" value="MoeA, C-terminal, domain IV"/>
    <property type="match status" value="1"/>
</dbReference>
<keyword evidence="9 11" id="KW-0501">Molybdenum cofactor biosynthesis</keyword>